<accession>A0A0F9QGU0</accession>
<gene>
    <name evidence="1" type="ORF">LCGC14_0720180</name>
</gene>
<comment type="caution">
    <text evidence="1">The sequence shown here is derived from an EMBL/GenBank/DDBJ whole genome shotgun (WGS) entry which is preliminary data.</text>
</comment>
<evidence type="ECO:0000313" key="1">
    <source>
        <dbReference type="EMBL" id="KKN41749.1"/>
    </source>
</evidence>
<name>A0A0F9QGU0_9ZZZZ</name>
<dbReference type="EMBL" id="LAZR01001627">
    <property type="protein sequence ID" value="KKN41749.1"/>
    <property type="molecule type" value="Genomic_DNA"/>
</dbReference>
<sequence>MENNDIPTYKKLAEIVSEIINPDNYQKARVIFDRLSINKNPVLKFDFNMKNQKQKNTKNSTENELTITKLPIINELVEFFQANFHKISQKKNCKAEYCTCKIKYNEDRLFHLMWEYVYYVYFPEEIEDWEELNDYHLRNIEYGYRHESLPYYKILLIQQIREILSEIRHQFPESTLYNKNGLDKCINEKIHNITFLRVVWESETVVKNTSTGFGYGHTSNYYPKYIIEKAQCRDCWVEFYILKRIDLENSNYNSIIYSEVSKLLWHEKWEALKEFYSENGLTDNQAEVIAKSKLGIPLKKSTLRNSKSQIKKKLDKMRKLVGIWSDIEDF</sequence>
<dbReference type="AlphaFoldDB" id="A0A0F9QGU0"/>
<protein>
    <submittedName>
        <fullName evidence="1">Uncharacterized protein</fullName>
    </submittedName>
</protein>
<reference evidence="1" key="1">
    <citation type="journal article" date="2015" name="Nature">
        <title>Complex archaea that bridge the gap between prokaryotes and eukaryotes.</title>
        <authorList>
            <person name="Spang A."/>
            <person name="Saw J.H."/>
            <person name="Jorgensen S.L."/>
            <person name="Zaremba-Niedzwiedzka K."/>
            <person name="Martijn J."/>
            <person name="Lind A.E."/>
            <person name="van Eijk R."/>
            <person name="Schleper C."/>
            <person name="Guy L."/>
            <person name="Ettema T.J."/>
        </authorList>
    </citation>
    <scope>NUCLEOTIDE SEQUENCE</scope>
</reference>
<organism evidence="1">
    <name type="scientific">marine sediment metagenome</name>
    <dbReference type="NCBI Taxonomy" id="412755"/>
    <lineage>
        <taxon>unclassified sequences</taxon>
        <taxon>metagenomes</taxon>
        <taxon>ecological metagenomes</taxon>
    </lineage>
</organism>
<proteinExistence type="predicted"/>